<organism evidence="3 4">
    <name type="scientific">Staphylococcus schweitzeri</name>
    <dbReference type="NCBI Taxonomy" id="1654388"/>
    <lineage>
        <taxon>Bacteria</taxon>
        <taxon>Bacillati</taxon>
        <taxon>Bacillota</taxon>
        <taxon>Bacilli</taxon>
        <taxon>Bacillales</taxon>
        <taxon>Staphylococcaceae</taxon>
        <taxon>Staphylococcus</taxon>
    </lineage>
</organism>
<dbReference type="GO" id="GO:0016787">
    <property type="term" value="F:hydrolase activity"/>
    <property type="evidence" value="ECO:0007669"/>
    <property type="project" value="UniProtKB-KW"/>
</dbReference>
<accession>A0A077UN44</accession>
<dbReference type="PANTHER" id="PTHR23088:SF27">
    <property type="entry name" value="DEAMINATED GLUTATHIONE AMIDASE"/>
    <property type="match status" value="1"/>
</dbReference>
<proteinExistence type="inferred from homology"/>
<feature type="domain" description="CN hydrolase" evidence="2">
    <location>
        <begin position="1"/>
        <end position="239"/>
    </location>
</feature>
<keyword evidence="3" id="KW-0378">Hydrolase</keyword>
<sequence>MKVQIYQVPIILGDSHKNEIQITQWFEEHVNNDIEVVVLPEMWNNGYDLEHLNDKADKNLDRSFSFIKQLAEKYGVDIIAGSVSNIKNNKIYNTAFSVNRNGQLINEYDKIHLVPMLREHEFLTAGENAAELFHLSNGTLVTQLICYDLRFPELLRYPARCGAKIAFYVAQWPFSRLKHWQSLLKARAIENNMFVVGTNSTGFDGNTEYAGHSMVINPNGDIIAELTTDSDVLTVDLNLNEVDQQRENIPVFESIKLNLYK</sequence>
<dbReference type="InterPro" id="IPR003010">
    <property type="entry name" value="C-N_Hydrolase"/>
</dbReference>
<comment type="similarity">
    <text evidence="1">Belongs to the carbon-nitrogen hydrolase superfamily. NIT1/NIT2 family.</text>
</comment>
<reference evidence="3 4" key="1">
    <citation type="submission" date="2014-05" db="EMBL/GenBank/DDBJ databases">
        <authorList>
            <person name="Aslett A.Martin."/>
            <person name="De Silva Nishadi"/>
        </authorList>
    </citation>
    <scope>NUCLEOTIDE SEQUENCE [LARGE SCALE GENOMIC DNA]</scope>
</reference>
<dbReference type="PROSITE" id="PS01227">
    <property type="entry name" value="UPF0012"/>
    <property type="match status" value="1"/>
</dbReference>
<dbReference type="Gene3D" id="3.60.110.10">
    <property type="entry name" value="Carbon-nitrogen hydrolase"/>
    <property type="match status" value="1"/>
</dbReference>
<dbReference type="EC" id="3.5.1.100" evidence="3"/>
<evidence type="ECO:0000313" key="3">
    <source>
        <dbReference type="EMBL" id="CDR29033.1"/>
    </source>
</evidence>
<dbReference type="SUPFAM" id="SSF56317">
    <property type="entry name" value="Carbon-nitrogen hydrolase"/>
    <property type="match status" value="1"/>
</dbReference>
<dbReference type="AlphaFoldDB" id="A0A077UN44"/>
<dbReference type="PROSITE" id="PS50263">
    <property type="entry name" value="CN_HYDROLASE"/>
    <property type="match status" value="1"/>
</dbReference>
<evidence type="ECO:0000313" key="4">
    <source>
        <dbReference type="Proteomes" id="UP000044616"/>
    </source>
</evidence>
<evidence type="ECO:0000259" key="2">
    <source>
        <dbReference type="PROSITE" id="PS50263"/>
    </source>
</evidence>
<dbReference type="CDD" id="cd07583">
    <property type="entry name" value="nitrilase_5"/>
    <property type="match status" value="1"/>
</dbReference>
<name>A0A077UN44_9STAP</name>
<dbReference type="Proteomes" id="UP000044616">
    <property type="component" value="Unassembled WGS sequence"/>
</dbReference>
<dbReference type="EMBL" id="CCEH01000022">
    <property type="protein sequence ID" value="CDR29033.1"/>
    <property type="molecule type" value="Genomic_DNA"/>
</dbReference>
<dbReference type="Pfam" id="PF00795">
    <property type="entry name" value="CN_hydrolase"/>
    <property type="match status" value="1"/>
</dbReference>
<gene>
    <name evidence="3" type="primary">ramA</name>
    <name evidence="3" type="ORF">ERS140147_02223</name>
</gene>
<dbReference type="RefSeq" id="WP_047531786.1">
    <property type="nucleotide sequence ID" value="NZ_CCEH01000022.1"/>
</dbReference>
<dbReference type="InterPro" id="IPR036526">
    <property type="entry name" value="C-N_Hydrolase_sf"/>
</dbReference>
<dbReference type="InterPro" id="IPR001110">
    <property type="entry name" value="UPF0012_CS"/>
</dbReference>
<protein>
    <submittedName>
        <fullName evidence="3">Putative carbon-nitrogen hydrolase</fullName>
        <ecNumber evidence="3">3.5.1.100</ecNumber>
    </submittedName>
</protein>
<evidence type="ECO:0000256" key="1">
    <source>
        <dbReference type="ARBA" id="ARBA00010613"/>
    </source>
</evidence>
<dbReference type="PANTHER" id="PTHR23088">
    <property type="entry name" value="NITRILASE-RELATED"/>
    <property type="match status" value="1"/>
</dbReference>